<evidence type="ECO:0000259" key="8">
    <source>
        <dbReference type="Pfam" id="PF13359"/>
    </source>
</evidence>
<name>A0AAV8XKY8_9CUCU</name>
<comment type="similarity">
    <text evidence="3">Belongs to the HARBI1 family.</text>
</comment>
<evidence type="ECO:0000313" key="10">
    <source>
        <dbReference type="Proteomes" id="UP001162162"/>
    </source>
</evidence>
<organism evidence="9 10">
    <name type="scientific">Aromia moschata</name>
    <dbReference type="NCBI Taxonomy" id="1265417"/>
    <lineage>
        <taxon>Eukaryota</taxon>
        <taxon>Metazoa</taxon>
        <taxon>Ecdysozoa</taxon>
        <taxon>Arthropoda</taxon>
        <taxon>Hexapoda</taxon>
        <taxon>Insecta</taxon>
        <taxon>Pterygota</taxon>
        <taxon>Neoptera</taxon>
        <taxon>Endopterygota</taxon>
        <taxon>Coleoptera</taxon>
        <taxon>Polyphaga</taxon>
        <taxon>Cucujiformia</taxon>
        <taxon>Chrysomeloidea</taxon>
        <taxon>Cerambycidae</taxon>
        <taxon>Cerambycinae</taxon>
        <taxon>Callichromatini</taxon>
        <taxon>Aromia</taxon>
    </lineage>
</organism>
<evidence type="ECO:0000256" key="3">
    <source>
        <dbReference type="ARBA" id="ARBA00006958"/>
    </source>
</evidence>
<dbReference type="PANTHER" id="PTHR22930">
    <property type="match status" value="1"/>
</dbReference>
<keyword evidence="10" id="KW-1185">Reference proteome</keyword>
<keyword evidence="5" id="KW-0479">Metal-binding</keyword>
<dbReference type="GO" id="GO:0004518">
    <property type="term" value="F:nuclease activity"/>
    <property type="evidence" value="ECO:0007669"/>
    <property type="project" value="UniProtKB-KW"/>
</dbReference>
<evidence type="ECO:0000256" key="5">
    <source>
        <dbReference type="ARBA" id="ARBA00022723"/>
    </source>
</evidence>
<keyword evidence="6" id="KW-0378">Hydrolase</keyword>
<dbReference type="PANTHER" id="PTHR22930:SF269">
    <property type="entry name" value="NUCLEASE HARBI1-LIKE PROTEIN"/>
    <property type="match status" value="1"/>
</dbReference>
<evidence type="ECO:0000256" key="6">
    <source>
        <dbReference type="ARBA" id="ARBA00022801"/>
    </source>
</evidence>
<comment type="cofactor">
    <cofactor evidence="1">
        <name>a divalent metal cation</name>
        <dbReference type="ChEBI" id="CHEBI:60240"/>
    </cofactor>
</comment>
<evidence type="ECO:0000256" key="2">
    <source>
        <dbReference type="ARBA" id="ARBA00004123"/>
    </source>
</evidence>
<dbReference type="GO" id="GO:0005634">
    <property type="term" value="C:nucleus"/>
    <property type="evidence" value="ECO:0007669"/>
    <property type="project" value="UniProtKB-SubCell"/>
</dbReference>
<keyword evidence="4" id="KW-0540">Nuclease</keyword>
<evidence type="ECO:0000313" key="9">
    <source>
        <dbReference type="EMBL" id="KAJ8939490.1"/>
    </source>
</evidence>
<comment type="subcellular location">
    <subcellularLocation>
        <location evidence="2">Nucleus</location>
    </subcellularLocation>
</comment>
<dbReference type="Pfam" id="PF13359">
    <property type="entry name" value="DDE_Tnp_4"/>
    <property type="match status" value="1"/>
</dbReference>
<proteinExistence type="inferred from homology"/>
<dbReference type="GO" id="GO:0046872">
    <property type="term" value="F:metal ion binding"/>
    <property type="evidence" value="ECO:0007669"/>
    <property type="project" value="UniProtKB-KW"/>
</dbReference>
<dbReference type="InterPro" id="IPR045249">
    <property type="entry name" value="HARBI1-like"/>
</dbReference>
<dbReference type="InterPro" id="IPR027806">
    <property type="entry name" value="HARBI1_dom"/>
</dbReference>
<accession>A0AAV8XKY8</accession>
<reference evidence="9" key="1">
    <citation type="journal article" date="2023" name="Insect Mol. Biol.">
        <title>Genome sequencing provides insights into the evolution of gene families encoding plant cell wall-degrading enzymes in longhorned beetles.</title>
        <authorList>
            <person name="Shin N.R."/>
            <person name="Okamura Y."/>
            <person name="Kirsch R."/>
            <person name="Pauchet Y."/>
        </authorList>
    </citation>
    <scope>NUCLEOTIDE SEQUENCE</scope>
    <source>
        <strain evidence="9">AMC_N1</strain>
    </source>
</reference>
<keyword evidence="7" id="KW-0539">Nucleus</keyword>
<dbReference type="EMBL" id="JAPWTK010000485">
    <property type="protein sequence ID" value="KAJ8939490.1"/>
    <property type="molecule type" value="Genomic_DNA"/>
</dbReference>
<gene>
    <name evidence="9" type="ORF">NQ318_022544</name>
</gene>
<dbReference type="Proteomes" id="UP001162162">
    <property type="component" value="Unassembled WGS sequence"/>
</dbReference>
<feature type="domain" description="DDE Tnp4" evidence="8">
    <location>
        <begin position="87"/>
        <end position="200"/>
    </location>
</feature>
<dbReference type="AlphaFoldDB" id="A0AAV8XKY8"/>
<evidence type="ECO:0000256" key="4">
    <source>
        <dbReference type="ARBA" id="ARBA00022722"/>
    </source>
</evidence>
<protein>
    <recommendedName>
        <fullName evidence="8">DDE Tnp4 domain-containing protein</fullName>
    </recommendedName>
</protein>
<sequence length="245" mass="27876">MREAVSAEERLIATLRVLATGRTYKDLKYIAAISPSLMSTMIPETCAAVYNCLKKYIKMPASEEQWKKVATTFEETWNFPHCRGALDEKHVAINKPPGSGSLYFNYKKFFSVIMFALVDANYRFMYIKTGINGSVSDSTVFESTKFCLGTVPLPGTDSEAPYVFLGDSAFALNKHFMKPYTLKNISHDCRIFNYRLSRARRDPRLQISHSAYTHCRQFGHFRPNNSCVLCSAQLFINIQPFIPTV</sequence>
<comment type="caution">
    <text evidence="9">The sequence shown here is derived from an EMBL/GenBank/DDBJ whole genome shotgun (WGS) entry which is preliminary data.</text>
</comment>
<dbReference type="GO" id="GO:0016787">
    <property type="term" value="F:hydrolase activity"/>
    <property type="evidence" value="ECO:0007669"/>
    <property type="project" value="UniProtKB-KW"/>
</dbReference>
<evidence type="ECO:0000256" key="7">
    <source>
        <dbReference type="ARBA" id="ARBA00023242"/>
    </source>
</evidence>
<evidence type="ECO:0000256" key="1">
    <source>
        <dbReference type="ARBA" id="ARBA00001968"/>
    </source>
</evidence>